<proteinExistence type="predicted"/>
<protein>
    <recommendedName>
        <fullName evidence="3">DUF551 domain-containing protein</fullName>
    </recommendedName>
</protein>
<evidence type="ECO:0000313" key="1">
    <source>
        <dbReference type="EMBL" id="VWB08434.1"/>
    </source>
</evidence>
<dbReference type="RefSeq" id="WP_174936815.1">
    <property type="nucleotide sequence ID" value="NZ_CABVPY010000001.1"/>
</dbReference>
<gene>
    <name evidence="1" type="ORF">BLA6863_00217</name>
</gene>
<dbReference type="AlphaFoldDB" id="A0A6P2GYJ4"/>
<sequence length="401" mass="43081">MTTEKSRAAVRVCAIADAECSRNCGTGACKRDTDRPVEQHEAAPAEVICLADRVALRTAIDLAECMGIFDGEKAAHLREILTAQPAPPVADERAAFLTWWCAEVPESLREGWKANVSECLHKGTATDKLYGAWEGFQFGVQFARASSPNAAGAEGTIELPHWFEMFLTNVCEIPDRNSPEGEPDAIVASLDELRNCAINAIEQCISYAAPAQAAGPVAFEITEQAAAEWASRHDVDHVLKHFSTQRNAIEDARTLHLVAAPPPPAPASAPVGLTSDERIALLALADRIEGACETPIAVGLRAAEAIRKAVASRQPEPRAEVAGWQPIETAPKDGTPLLLFARCRHATASVPVIGWWLPTRGWVETAFAPNNPVGIVPSHWMPRPEFPIDAARAGGNHADQA</sequence>
<accession>A0A6P2GYJ4</accession>
<organism evidence="1 2">
    <name type="scientific">Burkholderia lata (strain ATCC 17760 / DSM 23089 / LMG 22485 / NCIMB 9086 / R18194 / 383)</name>
    <dbReference type="NCBI Taxonomy" id="482957"/>
    <lineage>
        <taxon>Bacteria</taxon>
        <taxon>Pseudomonadati</taxon>
        <taxon>Pseudomonadota</taxon>
        <taxon>Betaproteobacteria</taxon>
        <taxon>Burkholderiales</taxon>
        <taxon>Burkholderiaceae</taxon>
        <taxon>Burkholderia</taxon>
        <taxon>Burkholderia cepacia complex</taxon>
    </lineage>
</organism>
<name>A0A6P2GYJ4_BURL3</name>
<dbReference type="EMBL" id="CABVPY010000001">
    <property type="protein sequence ID" value="VWB08434.1"/>
    <property type="molecule type" value="Genomic_DNA"/>
</dbReference>
<reference evidence="1 2" key="1">
    <citation type="submission" date="2019-09" db="EMBL/GenBank/DDBJ databases">
        <authorList>
            <person name="Depoorter E."/>
        </authorList>
    </citation>
    <scope>NUCLEOTIDE SEQUENCE [LARGE SCALE GENOMIC DNA]</scope>
    <source>
        <strain evidence="1">LMG 6863</strain>
    </source>
</reference>
<evidence type="ECO:0000313" key="2">
    <source>
        <dbReference type="Proteomes" id="UP000494170"/>
    </source>
</evidence>
<dbReference type="Proteomes" id="UP000494170">
    <property type="component" value="Unassembled WGS sequence"/>
</dbReference>
<evidence type="ECO:0008006" key="3">
    <source>
        <dbReference type="Google" id="ProtNLM"/>
    </source>
</evidence>